<accession>A0A8X6M0Y2</accession>
<proteinExistence type="predicted"/>
<protein>
    <submittedName>
        <fullName evidence="1">Uncharacterized protein</fullName>
    </submittedName>
</protein>
<comment type="caution">
    <text evidence="1">The sequence shown here is derived from an EMBL/GenBank/DDBJ whole genome shotgun (WGS) entry which is preliminary data.</text>
</comment>
<dbReference type="OrthoDB" id="10368364at2759"/>
<sequence>MEPFERDSRIRTSVEINHFARATGMMDDIGIIELTHGPNPRSRRKSASFLKVERTRENKYTEVEGRIVLTRVASHSDFR</sequence>
<reference evidence="1" key="1">
    <citation type="submission" date="2020-07" db="EMBL/GenBank/DDBJ databases">
        <title>Multicomponent nature underlies the extraordinary mechanical properties of spider dragline silk.</title>
        <authorList>
            <person name="Kono N."/>
            <person name="Nakamura H."/>
            <person name="Mori M."/>
            <person name="Yoshida Y."/>
            <person name="Ohtoshi R."/>
            <person name="Malay A.D."/>
            <person name="Moran D.A.P."/>
            <person name="Tomita M."/>
            <person name="Numata K."/>
            <person name="Arakawa K."/>
        </authorList>
    </citation>
    <scope>NUCLEOTIDE SEQUENCE</scope>
</reference>
<dbReference type="EMBL" id="BMAO01038949">
    <property type="protein sequence ID" value="GFR27922.1"/>
    <property type="molecule type" value="Genomic_DNA"/>
</dbReference>
<gene>
    <name evidence="1" type="ORF">TNCT_91191</name>
</gene>
<name>A0A8X6M0Y2_TRICU</name>
<dbReference type="Proteomes" id="UP000887116">
    <property type="component" value="Unassembled WGS sequence"/>
</dbReference>
<keyword evidence="2" id="KW-1185">Reference proteome</keyword>
<evidence type="ECO:0000313" key="1">
    <source>
        <dbReference type="EMBL" id="GFR27922.1"/>
    </source>
</evidence>
<dbReference type="AlphaFoldDB" id="A0A8X6M0Y2"/>
<evidence type="ECO:0000313" key="2">
    <source>
        <dbReference type="Proteomes" id="UP000887116"/>
    </source>
</evidence>
<organism evidence="1 2">
    <name type="scientific">Trichonephila clavata</name>
    <name type="common">Joro spider</name>
    <name type="synonym">Nephila clavata</name>
    <dbReference type="NCBI Taxonomy" id="2740835"/>
    <lineage>
        <taxon>Eukaryota</taxon>
        <taxon>Metazoa</taxon>
        <taxon>Ecdysozoa</taxon>
        <taxon>Arthropoda</taxon>
        <taxon>Chelicerata</taxon>
        <taxon>Arachnida</taxon>
        <taxon>Araneae</taxon>
        <taxon>Araneomorphae</taxon>
        <taxon>Entelegynae</taxon>
        <taxon>Araneoidea</taxon>
        <taxon>Nephilidae</taxon>
        <taxon>Trichonephila</taxon>
    </lineage>
</organism>